<gene>
    <name evidence="2" type="ORF">ACFQO1_06415</name>
</gene>
<evidence type="ECO:0000313" key="3">
    <source>
        <dbReference type="Proteomes" id="UP001596415"/>
    </source>
</evidence>
<feature type="chain" id="PRO_5046911654" evidence="1">
    <location>
        <begin position="20"/>
        <end position="343"/>
    </location>
</feature>
<comment type="caution">
    <text evidence="2">The sequence shown here is derived from an EMBL/GenBank/DDBJ whole genome shotgun (WGS) entry which is preliminary data.</text>
</comment>
<protein>
    <submittedName>
        <fullName evidence="2">Uncharacterized protein</fullName>
    </submittedName>
</protein>
<dbReference type="SUPFAM" id="SSF63825">
    <property type="entry name" value="YWTD domain"/>
    <property type="match status" value="1"/>
</dbReference>
<feature type="signal peptide" evidence="1">
    <location>
        <begin position="1"/>
        <end position="19"/>
    </location>
</feature>
<dbReference type="RefSeq" id="WP_380217159.1">
    <property type="nucleotide sequence ID" value="NZ_JBHTBN010000002.1"/>
</dbReference>
<evidence type="ECO:0000313" key="2">
    <source>
        <dbReference type="EMBL" id="MFC7357313.1"/>
    </source>
</evidence>
<proteinExistence type="predicted"/>
<name>A0ABW2MUH2_9FLAO</name>
<keyword evidence="1" id="KW-0732">Signal</keyword>
<dbReference type="Proteomes" id="UP001596415">
    <property type="component" value="Unassembled WGS sequence"/>
</dbReference>
<keyword evidence="3" id="KW-1185">Reference proteome</keyword>
<sequence length="343" mass="36426">MKIFKNVFFIIALSFLVSSCLDDNSVSTDDTINATIIANLYISNNTNGNVTSYDFTNGAGIFARTLVTQSNDAEGIFYDAAQDQLTQVSRTDGTINSYNNISQANNGDAITPDFSSASVLESPRDIAVNGNFVVVSDNADFDNDPMTEGGRFFIFNKSGSTYTLRNTITVDFAVWGIDFIGDDLFVVVDKTGDIASFSNFIGNNTTDAVVAPTKRITLGGITRTHGIVYDGTTLVATDIGDADSNTDGGFHVISDFLTKYNSTNSGETLAISSQVRVSGTFTRLGNPVSVAYDSDSGTVFIAERANNGGRVLLFDNIGTGGNLSASFSGNLPGASSLHFENVN</sequence>
<evidence type="ECO:0000256" key="1">
    <source>
        <dbReference type="SAM" id="SignalP"/>
    </source>
</evidence>
<dbReference type="PROSITE" id="PS51257">
    <property type="entry name" value="PROKAR_LIPOPROTEIN"/>
    <property type="match status" value="1"/>
</dbReference>
<dbReference type="EMBL" id="JBHTBN010000002">
    <property type="protein sequence ID" value="MFC7357313.1"/>
    <property type="molecule type" value="Genomic_DNA"/>
</dbReference>
<organism evidence="2 3">
    <name type="scientific">Jejudonia soesokkakensis</name>
    <dbReference type="NCBI Taxonomy" id="1323432"/>
    <lineage>
        <taxon>Bacteria</taxon>
        <taxon>Pseudomonadati</taxon>
        <taxon>Bacteroidota</taxon>
        <taxon>Flavobacteriia</taxon>
        <taxon>Flavobacteriales</taxon>
        <taxon>Flavobacteriaceae</taxon>
        <taxon>Jejudonia</taxon>
    </lineage>
</organism>
<accession>A0ABW2MUH2</accession>
<reference evidence="3" key="1">
    <citation type="journal article" date="2019" name="Int. J. Syst. Evol. Microbiol.">
        <title>The Global Catalogue of Microorganisms (GCM) 10K type strain sequencing project: providing services to taxonomists for standard genome sequencing and annotation.</title>
        <authorList>
            <consortium name="The Broad Institute Genomics Platform"/>
            <consortium name="The Broad Institute Genome Sequencing Center for Infectious Disease"/>
            <person name="Wu L."/>
            <person name="Ma J."/>
        </authorList>
    </citation>
    <scope>NUCLEOTIDE SEQUENCE [LARGE SCALE GENOMIC DNA]</scope>
    <source>
        <strain evidence="3">CGMCC 1.16306</strain>
    </source>
</reference>